<gene>
    <name evidence="7" type="ORF">J7S20_11160</name>
</gene>
<comment type="caution">
    <text evidence="7">The sequence shown here is derived from an EMBL/GenBank/DDBJ whole genome shotgun (WGS) entry which is preliminary data.</text>
</comment>
<dbReference type="GO" id="GO:0009279">
    <property type="term" value="C:cell outer membrane"/>
    <property type="evidence" value="ECO:0007669"/>
    <property type="project" value="UniProtKB-SubCell"/>
</dbReference>
<dbReference type="InterPro" id="IPR010583">
    <property type="entry name" value="MipA"/>
</dbReference>
<evidence type="ECO:0000256" key="1">
    <source>
        <dbReference type="ARBA" id="ARBA00004442"/>
    </source>
</evidence>
<protein>
    <submittedName>
        <fullName evidence="7">MipA/OmpV family protein</fullName>
    </submittedName>
</protein>
<feature type="chain" id="PRO_5035898571" evidence="6">
    <location>
        <begin position="22"/>
        <end position="282"/>
    </location>
</feature>
<reference evidence="7" key="1">
    <citation type="submission" date="2021-04" db="EMBL/GenBank/DDBJ databases">
        <title>Ouciella asimina sp. nov., isolated from the surface seawater in the hydrothermal field of Okinawa Trough.</title>
        <authorList>
            <person name="Shuang W."/>
        </authorList>
    </citation>
    <scope>NUCLEOTIDE SEQUENCE</scope>
    <source>
        <strain evidence="7">LXI357</strain>
    </source>
</reference>
<keyword evidence="3 6" id="KW-0732">Signal</keyword>
<evidence type="ECO:0000256" key="5">
    <source>
        <dbReference type="ARBA" id="ARBA00023237"/>
    </source>
</evidence>
<dbReference type="EMBL" id="JAGRQC010000003">
    <property type="protein sequence ID" value="MBR0553066.1"/>
    <property type="molecule type" value="Genomic_DNA"/>
</dbReference>
<name>A0A8T4ILN1_9SPHN</name>
<keyword evidence="5" id="KW-0998">Cell outer membrane</keyword>
<dbReference type="Pfam" id="PF06629">
    <property type="entry name" value="MipA"/>
    <property type="match status" value="1"/>
</dbReference>
<evidence type="ECO:0000256" key="2">
    <source>
        <dbReference type="ARBA" id="ARBA00005722"/>
    </source>
</evidence>
<dbReference type="PANTHER" id="PTHR38776:SF1">
    <property type="entry name" value="MLTA-INTERACTING PROTEIN-RELATED"/>
    <property type="match status" value="1"/>
</dbReference>
<dbReference type="Proteomes" id="UP000676996">
    <property type="component" value="Unassembled WGS sequence"/>
</dbReference>
<sequence length="282" mass="29224">MKTYLAAIGLCLSCTPTAAWAQTTEAPPPPDMSGDRVTIGAGVGSLPDYEGADDNRLYPVGIAIGQVSGISFWTRGTQLYVDLVPDSGGVGTSFEAGPVAGIRLNRTGDIHTPQVAALGKLNTAYEVGGFAGISRTGVVTSDYDTLTARVAVTTDVGNAHKSYTISPQISYFTPLSRYNLVGISASADYVGKGYGSYYYDVTPAGSAASGLRPYHVSGSGFQSYSLGIYGLQSITGDLTHGLGIGGGIGYTRILGKYADSPIVADVGNRDQWIAGLGLAYTF</sequence>
<comment type="similarity">
    <text evidence="2">Belongs to the MipA/OmpV family.</text>
</comment>
<keyword evidence="4" id="KW-0472">Membrane</keyword>
<accession>A0A8T4ILN1</accession>
<evidence type="ECO:0000256" key="3">
    <source>
        <dbReference type="ARBA" id="ARBA00022729"/>
    </source>
</evidence>
<feature type="signal peptide" evidence="6">
    <location>
        <begin position="1"/>
        <end position="21"/>
    </location>
</feature>
<proteinExistence type="inferred from homology"/>
<evidence type="ECO:0000313" key="8">
    <source>
        <dbReference type="Proteomes" id="UP000676996"/>
    </source>
</evidence>
<keyword evidence="8" id="KW-1185">Reference proteome</keyword>
<comment type="subcellular location">
    <subcellularLocation>
        <location evidence="1">Cell outer membrane</location>
    </subcellularLocation>
</comment>
<evidence type="ECO:0000256" key="6">
    <source>
        <dbReference type="SAM" id="SignalP"/>
    </source>
</evidence>
<evidence type="ECO:0000313" key="7">
    <source>
        <dbReference type="EMBL" id="MBR0553066.1"/>
    </source>
</evidence>
<organism evidence="7 8">
    <name type="scientific">Stakelama marina</name>
    <dbReference type="NCBI Taxonomy" id="2826939"/>
    <lineage>
        <taxon>Bacteria</taxon>
        <taxon>Pseudomonadati</taxon>
        <taxon>Pseudomonadota</taxon>
        <taxon>Alphaproteobacteria</taxon>
        <taxon>Sphingomonadales</taxon>
        <taxon>Sphingomonadaceae</taxon>
        <taxon>Stakelama</taxon>
    </lineage>
</organism>
<dbReference type="AlphaFoldDB" id="A0A8T4ILN1"/>
<evidence type="ECO:0000256" key="4">
    <source>
        <dbReference type="ARBA" id="ARBA00023136"/>
    </source>
</evidence>
<dbReference type="RefSeq" id="WP_284054313.1">
    <property type="nucleotide sequence ID" value="NZ_JAGRQC010000003.1"/>
</dbReference>
<dbReference type="PANTHER" id="PTHR38776">
    <property type="entry name" value="MLTA-INTERACTING PROTEIN-RELATED"/>
    <property type="match status" value="1"/>
</dbReference>